<dbReference type="EMBL" id="OX459939">
    <property type="protein sequence ID" value="CAI9170942.1"/>
    <property type="molecule type" value="Genomic_DNA"/>
</dbReference>
<accession>A0ABN8ZAK9</accession>
<sequence length="275" mass="28498">MVTVAWWLNPAPGSAALGRPLAACASCGGVALESPAWRAARFPDYVASKPHPQTLLEVEKQTANSPGPWPVPCDCPGIKPGLYRVPAPGPPAVAQLCTRVEAGCRCQGARMPGAGPARSIPASEQEERGSHREAWSWGGVGNLRLWLVAGPPSGSQPPLTPAPAPLLTLLSTRVKRPLPVEGDACNRKKPSQLSPGSASERRRAAVAGEGAEALGGTLPGAPTGWQDGPSARQAHAGSRRAPAETLWPCYCSLLEQSALGGGEGTRWEGTELALT</sequence>
<proteinExistence type="predicted"/>
<feature type="compositionally biased region" description="Low complexity" evidence="1">
    <location>
        <begin position="205"/>
        <end position="222"/>
    </location>
</feature>
<gene>
    <name evidence="2" type="ORF">MRATA1EN1_LOCUS19904</name>
</gene>
<organism evidence="2 3">
    <name type="scientific">Rangifer tarandus platyrhynchus</name>
    <name type="common">Svalbard reindeer</name>
    <dbReference type="NCBI Taxonomy" id="3082113"/>
    <lineage>
        <taxon>Eukaryota</taxon>
        <taxon>Metazoa</taxon>
        <taxon>Chordata</taxon>
        <taxon>Craniata</taxon>
        <taxon>Vertebrata</taxon>
        <taxon>Euteleostomi</taxon>
        <taxon>Mammalia</taxon>
        <taxon>Eutheria</taxon>
        <taxon>Laurasiatheria</taxon>
        <taxon>Artiodactyla</taxon>
        <taxon>Ruminantia</taxon>
        <taxon>Pecora</taxon>
        <taxon>Cervidae</taxon>
        <taxon>Odocoileinae</taxon>
        <taxon>Rangifer</taxon>
    </lineage>
</organism>
<feature type="region of interest" description="Disordered" evidence="1">
    <location>
        <begin position="180"/>
        <end position="239"/>
    </location>
</feature>
<keyword evidence="3" id="KW-1185">Reference proteome</keyword>
<evidence type="ECO:0000313" key="2">
    <source>
        <dbReference type="EMBL" id="CAI9170942.1"/>
    </source>
</evidence>
<dbReference type="Proteomes" id="UP001176941">
    <property type="component" value="Chromosome 3"/>
</dbReference>
<evidence type="ECO:0000256" key="1">
    <source>
        <dbReference type="SAM" id="MobiDB-lite"/>
    </source>
</evidence>
<feature type="region of interest" description="Disordered" evidence="1">
    <location>
        <begin position="111"/>
        <end position="132"/>
    </location>
</feature>
<reference evidence="2" key="1">
    <citation type="submission" date="2023-04" db="EMBL/GenBank/DDBJ databases">
        <authorList>
            <consortium name="ELIXIR-Norway"/>
        </authorList>
    </citation>
    <scope>NUCLEOTIDE SEQUENCE [LARGE SCALE GENOMIC DNA]</scope>
</reference>
<name>A0ABN8ZAK9_RANTA</name>
<evidence type="ECO:0000313" key="3">
    <source>
        <dbReference type="Proteomes" id="UP001176941"/>
    </source>
</evidence>
<protein>
    <submittedName>
        <fullName evidence="2">Uncharacterized protein</fullName>
    </submittedName>
</protein>